<proteinExistence type="predicted"/>
<dbReference type="EMBL" id="JBHSPA010000022">
    <property type="protein sequence ID" value="MFC5825378.1"/>
    <property type="molecule type" value="Genomic_DNA"/>
</dbReference>
<keyword evidence="1" id="KW-0472">Membrane</keyword>
<feature type="transmembrane region" description="Helical" evidence="1">
    <location>
        <begin position="118"/>
        <end position="138"/>
    </location>
</feature>
<name>A0ABW1CL56_9ACTN</name>
<feature type="transmembrane region" description="Helical" evidence="1">
    <location>
        <begin position="233"/>
        <end position="256"/>
    </location>
</feature>
<dbReference type="Proteomes" id="UP001596058">
    <property type="component" value="Unassembled WGS sequence"/>
</dbReference>
<comment type="caution">
    <text evidence="2">The sequence shown here is derived from an EMBL/GenBank/DDBJ whole genome shotgun (WGS) entry which is preliminary data.</text>
</comment>
<protein>
    <submittedName>
        <fullName evidence="2">Uncharacterized protein</fullName>
    </submittedName>
</protein>
<reference evidence="3" key="1">
    <citation type="journal article" date="2019" name="Int. J. Syst. Evol. Microbiol.">
        <title>The Global Catalogue of Microorganisms (GCM) 10K type strain sequencing project: providing services to taxonomists for standard genome sequencing and annotation.</title>
        <authorList>
            <consortium name="The Broad Institute Genomics Platform"/>
            <consortium name="The Broad Institute Genome Sequencing Center for Infectious Disease"/>
            <person name="Wu L."/>
            <person name="Ma J."/>
        </authorList>
    </citation>
    <scope>NUCLEOTIDE SEQUENCE [LARGE SCALE GENOMIC DNA]</scope>
    <source>
        <strain evidence="3">CCUG 53903</strain>
    </source>
</reference>
<feature type="transmembrane region" description="Helical" evidence="1">
    <location>
        <begin position="193"/>
        <end position="213"/>
    </location>
</feature>
<feature type="transmembrane region" description="Helical" evidence="1">
    <location>
        <begin position="66"/>
        <end position="87"/>
    </location>
</feature>
<evidence type="ECO:0000313" key="2">
    <source>
        <dbReference type="EMBL" id="MFC5825378.1"/>
    </source>
</evidence>
<organism evidence="2 3">
    <name type="scientific">Nonomuraea insulae</name>
    <dbReference type="NCBI Taxonomy" id="1616787"/>
    <lineage>
        <taxon>Bacteria</taxon>
        <taxon>Bacillati</taxon>
        <taxon>Actinomycetota</taxon>
        <taxon>Actinomycetes</taxon>
        <taxon>Streptosporangiales</taxon>
        <taxon>Streptosporangiaceae</taxon>
        <taxon>Nonomuraea</taxon>
    </lineage>
</organism>
<accession>A0ABW1CL56</accession>
<keyword evidence="1" id="KW-0812">Transmembrane</keyword>
<keyword evidence="3" id="KW-1185">Reference proteome</keyword>
<gene>
    <name evidence="2" type="ORF">ACFPZ3_16065</name>
</gene>
<feature type="transmembrane region" description="Helical" evidence="1">
    <location>
        <begin position="159"/>
        <end position="181"/>
    </location>
</feature>
<evidence type="ECO:0000256" key="1">
    <source>
        <dbReference type="SAM" id="Phobius"/>
    </source>
</evidence>
<dbReference type="RefSeq" id="WP_379514900.1">
    <property type="nucleotide sequence ID" value="NZ_JBHSPA010000022.1"/>
</dbReference>
<keyword evidence="1" id="KW-1133">Transmembrane helix</keyword>
<sequence length="299" mass="31033">MGAGMMRAAAKAVLGLYPKAWRERYGAEVGDLVASRPVRLRTVFDLAGGAADAWFHHRRIPGAGPVPLRIPLALLLPIAGYALLSLWNPGVRDVPSLNGVWAQAAGLGSIAESLARNATWMFIAAGATGVLAVVPLLLTAFSTMWRSAAGSRTRRVGRGVVMTAPILAVPVWMFCALFYQLTFNDVGFPVGPLGLAMFGGFVVPIVLSLVLPLPSIAAKVSALTPDVRACGNLLAVAAIMNGLGWLAVSALVVMGLPKASPGFLVAMAASVLVSMGMATAVARSALRQSRPALSELSLA</sequence>
<evidence type="ECO:0000313" key="3">
    <source>
        <dbReference type="Proteomes" id="UP001596058"/>
    </source>
</evidence>
<feature type="transmembrane region" description="Helical" evidence="1">
    <location>
        <begin position="262"/>
        <end position="282"/>
    </location>
</feature>